<dbReference type="STRING" id="1432562.WN59_10075"/>
<dbReference type="GO" id="GO:0030145">
    <property type="term" value="F:manganese ion binding"/>
    <property type="evidence" value="ECO:0007669"/>
    <property type="project" value="UniProtKB-UniRule"/>
</dbReference>
<comment type="caution">
    <text evidence="6">The sequence shown here is derived from an EMBL/GenBank/DDBJ whole genome shotgun (WGS) entry which is preliminary data.</text>
</comment>
<dbReference type="PANTHER" id="PTHR39181">
    <property type="entry name" value="TYROSINE-PROTEIN PHOSPHATASE YWQE"/>
    <property type="match status" value="1"/>
</dbReference>
<keyword evidence="7" id="KW-1185">Reference proteome</keyword>
<gene>
    <name evidence="6" type="ORF">WN59_10075</name>
</gene>
<accession>A0A0M2SJV5</accession>
<comment type="similarity">
    <text evidence="1 5">Belongs to the metallo-dependent hydrolases superfamily. CpsB/CapC family.</text>
</comment>
<dbReference type="PATRIC" id="fig|1432562.3.peg.1998"/>
<dbReference type="Gene3D" id="3.20.20.140">
    <property type="entry name" value="Metal-dependent hydrolases"/>
    <property type="match status" value="1"/>
</dbReference>
<dbReference type="InterPro" id="IPR016667">
    <property type="entry name" value="Caps_polysacc_synth_CpsB/CapC"/>
</dbReference>
<protein>
    <recommendedName>
        <fullName evidence="5">Tyrosine-protein phosphatase</fullName>
        <ecNumber evidence="5">3.1.3.48</ecNumber>
    </recommendedName>
</protein>
<sequence length="246" mass="27552">MIDIHNHLLMNVDDGPASEREVLDLLHQAIDQGITNVMLTPHHYAGPYMTPKSTVIEKLAEIQKLIDDNDLDIEVHHGQEIRINENIIADLTTGFDTSLNDSRYILVEMPFTELPPFYETVIDELVENGYTPVIAHPERCAEIVSDPGILLELVNKGALAQVTAASVTGDFGEELQETAFKMIENGLIHIVASDAHHAEVRPFMLRKAFETIDGRLGEQVSEKLKDNARKIFADEPVVVEDPERIR</sequence>
<dbReference type="InterPro" id="IPR016195">
    <property type="entry name" value="Pol/histidinol_Pase-like"/>
</dbReference>
<dbReference type="EMBL" id="LAYZ01000024">
    <property type="protein sequence ID" value="KKK33941.1"/>
    <property type="molecule type" value="Genomic_DNA"/>
</dbReference>
<dbReference type="PIRSF" id="PIRSF016557">
    <property type="entry name" value="Caps_synth_CpsB"/>
    <property type="match status" value="1"/>
</dbReference>
<dbReference type="RefSeq" id="WP_046516725.1">
    <property type="nucleotide sequence ID" value="NZ_LAYZ01000024.1"/>
</dbReference>
<evidence type="ECO:0000256" key="1">
    <source>
        <dbReference type="ARBA" id="ARBA00005750"/>
    </source>
</evidence>
<comment type="catalytic activity">
    <reaction evidence="4 5">
        <text>O-phospho-L-tyrosyl-[protein] + H2O = L-tyrosyl-[protein] + phosphate</text>
        <dbReference type="Rhea" id="RHEA:10684"/>
        <dbReference type="Rhea" id="RHEA-COMP:10136"/>
        <dbReference type="Rhea" id="RHEA-COMP:20101"/>
        <dbReference type="ChEBI" id="CHEBI:15377"/>
        <dbReference type="ChEBI" id="CHEBI:43474"/>
        <dbReference type="ChEBI" id="CHEBI:46858"/>
        <dbReference type="ChEBI" id="CHEBI:61978"/>
        <dbReference type="EC" id="3.1.3.48"/>
    </reaction>
</comment>
<reference evidence="6 7" key="1">
    <citation type="submission" date="2015-04" db="EMBL/GenBank/DDBJ databases">
        <title>Taxonomic description and genome sequence of Salinicoccus sediminis sp. nov., a novel hyper halotolerant bacterium isolated from marine sediment.</title>
        <authorList>
            <person name="Mathan Kumar R."/>
            <person name="Kaur G."/>
            <person name="Kumar N."/>
            <person name="Kumar A."/>
            <person name="Singh N.K."/>
            <person name="Kaur N."/>
            <person name="Mayilraj S."/>
        </authorList>
    </citation>
    <scope>NUCLEOTIDE SEQUENCE [LARGE SCALE GENOMIC DNA]</scope>
    <source>
        <strain evidence="6 7">SV-16</strain>
    </source>
</reference>
<dbReference type="EC" id="3.1.3.48" evidence="5"/>
<evidence type="ECO:0000313" key="6">
    <source>
        <dbReference type="EMBL" id="KKK33941.1"/>
    </source>
</evidence>
<dbReference type="AlphaFoldDB" id="A0A0M2SJV5"/>
<name>A0A0M2SJV5_9STAP</name>
<evidence type="ECO:0000256" key="2">
    <source>
        <dbReference type="ARBA" id="ARBA00022801"/>
    </source>
</evidence>
<dbReference type="GO" id="GO:0004725">
    <property type="term" value="F:protein tyrosine phosphatase activity"/>
    <property type="evidence" value="ECO:0007669"/>
    <property type="project" value="UniProtKB-UniRule"/>
</dbReference>
<dbReference type="Proteomes" id="UP000034287">
    <property type="component" value="Unassembled WGS sequence"/>
</dbReference>
<keyword evidence="2 5" id="KW-0378">Hydrolase</keyword>
<organism evidence="6 7">
    <name type="scientific">Salinicoccus sediminis</name>
    <dbReference type="NCBI Taxonomy" id="1432562"/>
    <lineage>
        <taxon>Bacteria</taxon>
        <taxon>Bacillati</taxon>
        <taxon>Bacillota</taxon>
        <taxon>Bacilli</taxon>
        <taxon>Bacillales</taxon>
        <taxon>Staphylococcaceae</taxon>
        <taxon>Salinicoccus</taxon>
    </lineage>
</organism>
<evidence type="ECO:0000313" key="7">
    <source>
        <dbReference type="Proteomes" id="UP000034287"/>
    </source>
</evidence>
<dbReference type="Pfam" id="PF19567">
    <property type="entry name" value="CpsB_CapC"/>
    <property type="match status" value="1"/>
</dbReference>
<evidence type="ECO:0000256" key="5">
    <source>
        <dbReference type="PIRNR" id="PIRNR016557"/>
    </source>
</evidence>
<proteinExistence type="inferred from homology"/>
<dbReference type="OrthoDB" id="9788539at2"/>
<keyword evidence="3 5" id="KW-0904">Protein phosphatase</keyword>
<dbReference type="PANTHER" id="PTHR39181:SF1">
    <property type="entry name" value="TYROSINE-PROTEIN PHOSPHATASE YWQE"/>
    <property type="match status" value="1"/>
</dbReference>
<evidence type="ECO:0000256" key="3">
    <source>
        <dbReference type="ARBA" id="ARBA00022912"/>
    </source>
</evidence>
<dbReference type="SUPFAM" id="SSF89550">
    <property type="entry name" value="PHP domain-like"/>
    <property type="match status" value="1"/>
</dbReference>
<evidence type="ECO:0000256" key="4">
    <source>
        <dbReference type="ARBA" id="ARBA00051722"/>
    </source>
</evidence>